<comment type="caution">
    <text evidence="2">The sequence shown here is derived from an EMBL/GenBank/DDBJ whole genome shotgun (WGS) entry which is preliminary data.</text>
</comment>
<dbReference type="HOGENOM" id="CLU_077386_0_0_10"/>
<reference evidence="2 3" key="1">
    <citation type="journal article" date="2011" name="J. Bacteriol.">
        <title>Genome sequence of the algicidal bacterium Kordia algicida OT-1.</title>
        <authorList>
            <person name="Lee H.S."/>
            <person name="Kang S.G."/>
            <person name="Kwon K.K."/>
            <person name="Lee J.H."/>
            <person name="Kim S.J."/>
        </authorList>
    </citation>
    <scope>NUCLEOTIDE SEQUENCE [LARGE SCALE GENOMIC DNA]</scope>
    <source>
        <strain evidence="2 3">OT-1</strain>
    </source>
</reference>
<keyword evidence="1" id="KW-1133">Transmembrane helix</keyword>
<feature type="transmembrane region" description="Helical" evidence="1">
    <location>
        <begin position="160"/>
        <end position="180"/>
    </location>
</feature>
<sequence length="307" mass="35478">MITSVFGKSKPINFILCIGILLMYFVIYLFSSNKSIGLEMLTVEVPVVLLLLFSLFMVDFIVKKNELTQQNDFALFAFTLLIGVFPNIFAHIKVVSILVLALLAFRRIISLASLKSIKQKLFDASLYITLAILLDSWMVVYFGVIYLTILVYVSSDYRNWLVPLISFFGIIGLFLVYLYINDKSILTNQLFQFDIKINYLETDFRRILLHSLFTLLFGLNFVIFLLKIKTYSSQKKISFLLTKMLFFTGAAYVLFAKNNTYNTEVLLLFPAGFFVANLLENIENKRISDILLFLLMIVSFLFNFYSK</sequence>
<evidence type="ECO:0000313" key="2">
    <source>
        <dbReference type="EMBL" id="EDP96974.1"/>
    </source>
</evidence>
<dbReference type="STRING" id="391587.KAOT1_17463"/>
<feature type="transmembrane region" description="Helical" evidence="1">
    <location>
        <begin position="238"/>
        <end position="255"/>
    </location>
</feature>
<name>A9DSS2_9FLAO</name>
<feature type="transmembrane region" description="Helical" evidence="1">
    <location>
        <begin position="286"/>
        <end position="305"/>
    </location>
</feature>
<gene>
    <name evidence="2" type="ORF">KAOT1_17463</name>
</gene>
<keyword evidence="1" id="KW-0812">Transmembrane</keyword>
<dbReference type="eggNOG" id="ENOG502Z97G">
    <property type="taxonomic scope" value="Bacteria"/>
</dbReference>
<keyword evidence="1" id="KW-0472">Membrane</keyword>
<feature type="transmembrane region" description="Helical" evidence="1">
    <location>
        <begin position="12"/>
        <end position="31"/>
    </location>
</feature>
<feature type="transmembrane region" description="Helical" evidence="1">
    <location>
        <begin position="207"/>
        <end position="226"/>
    </location>
</feature>
<protein>
    <submittedName>
        <fullName evidence="2">Uncharacterized protein</fullName>
    </submittedName>
</protein>
<dbReference type="AlphaFoldDB" id="A9DSS2"/>
<evidence type="ECO:0000313" key="3">
    <source>
        <dbReference type="Proteomes" id="UP000002945"/>
    </source>
</evidence>
<evidence type="ECO:0000256" key="1">
    <source>
        <dbReference type="SAM" id="Phobius"/>
    </source>
</evidence>
<proteinExistence type="predicted"/>
<keyword evidence="3" id="KW-1185">Reference proteome</keyword>
<feature type="transmembrane region" description="Helical" evidence="1">
    <location>
        <begin position="74"/>
        <end position="105"/>
    </location>
</feature>
<feature type="transmembrane region" description="Helical" evidence="1">
    <location>
        <begin position="43"/>
        <end position="62"/>
    </location>
</feature>
<dbReference type="Proteomes" id="UP000002945">
    <property type="component" value="Unassembled WGS sequence"/>
</dbReference>
<organism evidence="2 3">
    <name type="scientific">Kordia algicida OT-1</name>
    <dbReference type="NCBI Taxonomy" id="391587"/>
    <lineage>
        <taxon>Bacteria</taxon>
        <taxon>Pseudomonadati</taxon>
        <taxon>Bacteroidota</taxon>
        <taxon>Flavobacteriia</taxon>
        <taxon>Flavobacteriales</taxon>
        <taxon>Flavobacteriaceae</taxon>
        <taxon>Kordia</taxon>
    </lineage>
</organism>
<dbReference type="EMBL" id="ABIB01000003">
    <property type="protein sequence ID" value="EDP96974.1"/>
    <property type="molecule type" value="Genomic_DNA"/>
</dbReference>
<accession>A9DSS2</accession>
<feature type="transmembrane region" description="Helical" evidence="1">
    <location>
        <begin position="125"/>
        <end position="153"/>
    </location>
</feature>